<keyword evidence="4" id="KW-0256">Endoplasmic reticulum</keyword>
<dbReference type="PANTHER" id="PTHR13466:SF19">
    <property type="entry name" value="NUCLEUS-VACUOLE JUNCTION PROTEIN 2"/>
    <property type="match status" value="1"/>
</dbReference>
<dbReference type="GO" id="GO:1990456">
    <property type="term" value="P:mitochondrion-endoplasmic reticulum membrane tethering"/>
    <property type="evidence" value="ECO:0007669"/>
    <property type="project" value="TreeGrafter"/>
</dbReference>
<gene>
    <name evidence="12" type="ORF">HO133_000960</name>
</gene>
<dbReference type="PROSITE" id="PS51847">
    <property type="entry name" value="SMP"/>
    <property type="match status" value="1"/>
</dbReference>
<dbReference type="GO" id="GO:0005789">
    <property type="term" value="C:endoplasmic reticulum membrane"/>
    <property type="evidence" value="ECO:0007669"/>
    <property type="project" value="UniProtKB-SubCell"/>
</dbReference>
<dbReference type="GO" id="GO:0015914">
    <property type="term" value="P:phospholipid transport"/>
    <property type="evidence" value="ECO:0007669"/>
    <property type="project" value="TreeGrafter"/>
</dbReference>
<feature type="compositionally biased region" description="Acidic residues" evidence="9">
    <location>
        <begin position="500"/>
        <end position="510"/>
    </location>
</feature>
<evidence type="ECO:0000256" key="7">
    <source>
        <dbReference type="ARBA" id="ARBA00023121"/>
    </source>
</evidence>
<dbReference type="Pfam" id="PF15413">
    <property type="entry name" value="PH_11"/>
    <property type="match status" value="1"/>
</dbReference>
<protein>
    <recommendedName>
        <fullName evidence="11">SMP-LTD domain-containing protein</fullName>
    </recommendedName>
</protein>
<dbReference type="GO" id="GO:0008289">
    <property type="term" value="F:lipid binding"/>
    <property type="evidence" value="ECO:0007669"/>
    <property type="project" value="UniProtKB-KW"/>
</dbReference>
<keyword evidence="13" id="KW-1185">Reference proteome</keyword>
<dbReference type="GeneID" id="59329378"/>
<evidence type="ECO:0000259" key="11">
    <source>
        <dbReference type="PROSITE" id="PS51847"/>
    </source>
</evidence>
<feature type="compositionally biased region" description="Polar residues" evidence="9">
    <location>
        <begin position="618"/>
        <end position="630"/>
    </location>
</feature>
<proteinExistence type="predicted"/>
<evidence type="ECO:0000313" key="13">
    <source>
        <dbReference type="Proteomes" id="UP000593566"/>
    </source>
</evidence>
<reference evidence="12 13" key="1">
    <citation type="journal article" date="2020" name="Genomics">
        <title>Complete, high-quality genomes from long-read metagenomic sequencing of two wolf lichen thalli reveals enigmatic genome architecture.</title>
        <authorList>
            <person name="McKenzie S.K."/>
            <person name="Walston R.F."/>
            <person name="Allen J.L."/>
        </authorList>
    </citation>
    <scope>NUCLEOTIDE SEQUENCE [LARGE SCALE GENOMIC DNA]</scope>
    <source>
        <strain evidence="12">WasteWater1</strain>
    </source>
</reference>
<accession>A0A8H6CGR9</accession>
<dbReference type="PANTHER" id="PTHR13466">
    <property type="entry name" value="TEX2 PROTEIN-RELATED"/>
    <property type="match status" value="1"/>
</dbReference>
<feature type="compositionally biased region" description="Basic and acidic residues" evidence="9">
    <location>
        <begin position="50"/>
        <end position="59"/>
    </location>
</feature>
<feature type="domain" description="SMP-LTD" evidence="11">
    <location>
        <begin position="276"/>
        <end position="469"/>
    </location>
</feature>
<name>A0A8H6CGR9_9LECA</name>
<evidence type="ECO:0000256" key="2">
    <source>
        <dbReference type="ARBA" id="ARBA00022448"/>
    </source>
</evidence>
<feature type="compositionally biased region" description="Basic and acidic residues" evidence="9">
    <location>
        <begin position="915"/>
        <end position="930"/>
    </location>
</feature>
<feature type="compositionally biased region" description="Pro residues" evidence="9">
    <location>
        <begin position="768"/>
        <end position="779"/>
    </location>
</feature>
<comment type="subcellular location">
    <subcellularLocation>
        <location evidence="1">Endoplasmic reticulum membrane</location>
    </subcellularLocation>
</comment>
<evidence type="ECO:0000256" key="3">
    <source>
        <dbReference type="ARBA" id="ARBA00022692"/>
    </source>
</evidence>
<keyword evidence="7" id="KW-0446">Lipid-binding</keyword>
<dbReference type="InterPro" id="IPR031468">
    <property type="entry name" value="SMP_LBD"/>
</dbReference>
<keyword evidence="8 10" id="KW-0472">Membrane</keyword>
<feature type="region of interest" description="Disordered" evidence="9">
    <location>
        <begin position="41"/>
        <end position="60"/>
    </location>
</feature>
<comment type="caution">
    <text evidence="12">The sequence shown here is derived from an EMBL/GenBank/DDBJ whole genome shotgun (WGS) entry which is preliminary data.</text>
</comment>
<dbReference type="RefSeq" id="XP_037152255.1">
    <property type="nucleotide sequence ID" value="XM_037291893.1"/>
</dbReference>
<feature type="region of interest" description="Disordered" evidence="9">
    <location>
        <begin position="744"/>
        <end position="930"/>
    </location>
</feature>
<feature type="compositionally biased region" description="Low complexity" evidence="9">
    <location>
        <begin position="671"/>
        <end position="694"/>
    </location>
</feature>
<evidence type="ECO:0000256" key="8">
    <source>
        <dbReference type="ARBA" id="ARBA00023136"/>
    </source>
</evidence>
<evidence type="ECO:0000256" key="9">
    <source>
        <dbReference type="SAM" id="MobiDB-lite"/>
    </source>
</evidence>
<evidence type="ECO:0000256" key="1">
    <source>
        <dbReference type="ARBA" id="ARBA00004586"/>
    </source>
</evidence>
<evidence type="ECO:0000256" key="10">
    <source>
        <dbReference type="SAM" id="Phobius"/>
    </source>
</evidence>
<evidence type="ECO:0000256" key="5">
    <source>
        <dbReference type="ARBA" id="ARBA00022989"/>
    </source>
</evidence>
<dbReference type="GO" id="GO:0032865">
    <property type="term" value="C:ERMES complex"/>
    <property type="evidence" value="ECO:0007669"/>
    <property type="project" value="TreeGrafter"/>
</dbReference>
<evidence type="ECO:0000256" key="4">
    <source>
        <dbReference type="ARBA" id="ARBA00022824"/>
    </source>
</evidence>
<evidence type="ECO:0000256" key="6">
    <source>
        <dbReference type="ARBA" id="ARBA00023055"/>
    </source>
</evidence>
<organism evidence="12 13">
    <name type="scientific">Letharia lupina</name>
    <dbReference type="NCBI Taxonomy" id="560253"/>
    <lineage>
        <taxon>Eukaryota</taxon>
        <taxon>Fungi</taxon>
        <taxon>Dikarya</taxon>
        <taxon>Ascomycota</taxon>
        <taxon>Pezizomycotina</taxon>
        <taxon>Lecanoromycetes</taxon>
        <taxon>OSLEUM clade</taxon>
        <taxon>Lecanoromycetidae</taxon>
        <taxon>Lecanorales</taxon>
        <taxon>Lecanorineae</taxon>
        <taxon>Parmeliaceae</taxon>
        <taxon>Letharia</taxon>
    </lineage>
</organism>
<keyword evidence="2" id="KW-0813">Transport</keyword>
<sequence>MGISIAFILTYLLGGLTLLPILFAIVLLHAYLTFPVQNRSSISSDTSSDTLRDDKDDGQNLKSHASIADIAEKFKRAHEPDVAAGYFAVCREYVPGGINGKPPERTTPAGAVIATESPSVYQSMYRSIFDRKQGPSLDPGKGNSKTVKRARNVFFVVLRHGHLMLYEDSEQLEVKHVISLELHDVSIYGGGNEIPEGELWIKRNAIRLTRKAGFEDPASTSKPFFLFSENCSDKEDFYFALLQNQDIKPNAPDNPPRPQQYETKHVIGLVQRLHSSEEQLQTRWINGLAGRLFLALYKTQVIEEYIRKKITKKIARVKKPAFLSGLVLQKIEMGESAPQITNPRLNDLTINGDCCAEADFKYNGNFRLEIAATARIDLGARFKAREVNLVLAVVVRKLNGHVLVKFKPPPSNRVWISFETMPDMEMTIEPIVSSRQITYGFILRAIESRIREVMAETIVMPHWDDSPFTDTRQQTFRGGIWADQGTTGGMPTEHTNIPDEAPEDDAELEADAAPTHHASPRAKDERTLSMPVSLDSFPSSPIPNPAASSKQSLDETAKDSVATGVQKGPEPPKTLRSRSFASAANPLLSMDNANFDSIQPVKNTKQLQDATSAMMAISNRSRPTSPTDTPMGSAPGPSTLCENSRKTSSRSSTLSDSNGTPEQNLLQDIYTSSPSQTSLPPTPTTSSSRSTKSTFGNVMPQSRTLQADVRMPASSEKRQSIVALGAATAAAKKWGWGVLSRNMDQKNQQAADPDRAGTPKHPIGRGRPLPPPGQPLPFPERPHTKTMPATTPQRKPVPKPDLLQTRQDEAKARSVPPPPLPARKRRGSAHIDHESDGGLLVVEAPPESETSSPNDDKRDEYISDPEVEPVASLPNSIAPDGGDHSSERRRRSTFIQDSHAEDESAHSIWQSAQEEEARSKSMWLDTHEHS</sequence>
<dbReference type="Proteomes" id="UP000593566">
    <property type="component" value="Unassembled WGS sequence"/>
</dbReference>
<keyword evidence="3 10" id="KW-0812">Transmembrane</keyword>
<keyword evidence="5 10" id="KW-1133">Transmembrane helix</keyword>
<evidence type="ECO:0000313" key="12">
    <source>
        <dbReference type="EMBL" id="KAF6222909.1"/>
    </source>
</evidence>
<feature type="transmembrane region" description="Helical" evidence="10">
    <location>
        <begin position="7"/>
        <end position="32"/>
    </location>
</feature>
<dbReference type="AlphaFoldDB" id="A0A8H6CGR9"/>
<keyword evidence="6" id="KW-0445">Lipid transport</keyword>
<feature type="region of interest" description="Disordered" evidence="9">
    <location>
        <begin position="618"/>
        <end position="713"/>
    </location>
</feature>
<feature type="compositionally biased region" description="Polar residues" evidence="9">
    <location>
        <begin position="658"/>
        <end position="670"/>
    </location>
</feature>
<dbReference type="EMBL" id="JACCJB010000011">
    <property type="protein sequence ID" value="KAF6222909.1"/>
    <property type="molecule type" value="Genomic_DNA"/>
</dbReference>
<feature type="region of interest" description="Disordered" evidence="9">
    <location>
        <begin position="480"/>
        <end position="578"/>
    </location>
</feature>
<feature type="compositionally biased region" description="Polar residues" evidence="9">
    <location>
        <begin position="695"/>
        <end position="705"/>
    </location>
</feature>
<dbReference type="CDD" id="cd21675">
    <property type="entry name" value="SMP_TEX2"/>
    <property type="match status" value="1"/>
</dbReference>